<gene>
    <name evidence="1" type="ORF">G6N73_10475</name>
</gene>
<proteinExistence type="predicted"/>
<sequence>MSLVAIQLSEDSAPEAVVAFTAVKIRPKCAMRRGSRRACSIELYCCLNRCAWIGQIPERQTIMVDITGP</sequence>
<protein>
    <submittedName>
        <fullName evidence="1">Uncharacterized protein</fullName>
    </submittedName>
</protein>
<reference evidence="1 2" key="1">
    <citation type="submission" date="2020-02" db="EMBL/GenBank/DDBJ databases">
        <title>Genome sequence of strain CCNWXJ40-4.</title>
        <authorList>
            <person name="Gao J."/>
            <person name="Sun J."/>
        </authorList>
    </citation>
    <scope>NUCLEOTIDE SEQUENCE [LARGE SCALE GENOMIC DNA]</scope>
    <source>
        <strain evidence="1 2">CCNWXJ 40-4</strain>
    </source>
</reference>
<organism evidence="1 2">
    <name type="scientific">Allomesorhizobium camelthorni</name>
    <dbReference type="NCBI Taxonomy" id="475069"/>
    <lineage>
        <taxon>Bacteria</taxon>
        <taxon>Pseudomonadati</taxon>
        <taxon>Pseudomonadota</taxon>
        <taxon>Alphaproteobacteria</taxon>
        <taxon>Hyphomicrobiales</taxon>
        <taxon>Phyllobacteriaceae</taxon>
        <taxon>Allomesorhizobium</taxon>
    </lineage>
</organism>
<dbReference type="AlphaFoldDB" id="A0A6G4WB86"/>
<keyword evidence="2" id="KW-1185">Reference proteome</keyword>
<dbReference type="Proteomes" id="UP001642900">
    <property type="component" value="Unassembled WGS sequence"/>
</dbReference>
<accession>A0A6G4WB86</accession>
<comment type="caution">
    <text evidence="1">The sequence shown here is derived from an EMBL/GenBank/DDBJ whole genome shotgun (WGS) entry which is preliminary data.</text>
</comment>
<evidence type="ECO:0000313" key="1">
    <source>
        <dbReference type="EMBL" id="NGO51598.1"/>
    </source>
</evidence>
<dbReference type="RefSeq" id="WP_165027268.1">
    <property type="nucleotide sequence ID" value="NZ_JAAKZF010000010.1"/>
</dbReference>
<evidence type="ECO:0000313" key="2">
    <source>
        <dbReference type="Proteomes" id="UP001642900"/>
    </source>
</evidence>
<name>A0A6G4WB86_9HYPH</name>
<dbReference type="EMBL" id="JAAKZF010000010">
    <property type="protein sequence ID" value="NGO51598.1"/>
    <property type="molecule type" value="Genomic_DNA"/>
</dbReference>